<dbReference type="RefSeq" id="WP_114187324.1">
    <property type="nucleotide sequence ID" value="NZ_BJYU01000035.1"/>
</dbReference>
<comment type="caution">
    <text evidence="1">The sequence shown here is derived from an EMBL/GenBank/DDBJ whole genome shotgun (WGS) entry which is preliminary data.</text>
</comment>
<keyword evidence="2" id="KW-1185">Reference proteome</keyword>
<reference evidence="1 2" key="1">
    <citation type="submission" date="2019-07" db="EMBL/GenBank/DDBJ databases">
        <title>Whole genome shotgun sequence of Microvirga aerophila NBRC 106136.</title>
        <authorList>
            <person name="Hosoyama A."/>
            <person name="Uohara A."/>
            <person name="Ohji S."/>
            <person name="Ichikawa N."/>
        </authorList>
    </citation>
    <scope>NUCLEOTIDE SEQUENCE [LARGE SCALE GENOMIC DNA]</scope>
    <source>
        <strain evidence="1 2">NBRC 106136</strain>
    </source>
</reference>
<proteinExistence type="predicted"/>
<sequence length="60" mass="6686">MARSGIAPHVIEAVLNHRSGIVSGIAAIYNRHDYYSEKRDALERWAQSPPLAAVDAQQRE</sequence>
<evidence type="ECO:0000313" key="1">
    <source>
        <dbReference type="EMBL" id="GEO15067.1"/>
    </source>
</evidence>
<name>A0A512BTE2_9HYPH</name>
<dbReference type="Proteomes" id="UP000321085">
    <property type="component" value="Unassembled WGS sequence"/>
</dbReference>
<dbReference type="OrthoDB" id="7615137at2"/>
<dbReference type="AlphaFoldDB" id="A0A512BTE2"/>
<accession>A0A512BTE2</accession>
<organism evidence="1 2">
    <name type="scientific">Microvirga aerophila</name>
    <dbReference type="NCBI Taxonomy" id="670291"/>
    <lineage>
        <taxon>Bacteria</taxon>
        <taxon>Pseudomonadati</taxon>
        <taxon>Pseudomonadota</taxon>
        <taxon>Alphaproteobacteria</taxon>
        <taxon>Hyphomicrobiales</taxon>
        <taxon>Methylobacteriaceae</taxon>
        <taxon>Microvirga</taxon>
    </lineage>
</organism>
<gene>
    <name evidence="1" type="ORF">MAE02_27630</name>
</gene>
<dbReference type="EMBL" id="BJYU01000035">
    <property type="protein sequence ID" value="GEO15067.1"/>
    <property type="molecule type" value="Genomic_DNA"/>
</dbReference>
<evidence type="ECO:0000313" key="2">
    <source>
        <dbReference type="Proteomes" id="UP000321085"/>
    </source>
</evidence>
<evidence type="ECO:0008006" key="3">
    <source>
        <dbReference type="Google" id="ProtNLM"/>
    </source>
</evidence>
<protein>
    <recommendedName>
        <fullName evidence="3">Integrase</fullName>
    </recommendedName>
</protein>